<feature type="binding site" evidence="17">
    <location>
        <position position="300"/>
    </location>
    <ligand>
        <name>Mg(2+)</name>
        <dbReference type="ChEBI" id="CHEBI:18420"/>
        <label>2</label>
    </ligand>
</feature>
<feature type="binding site" evidence="17">
    <location>
        <position position="284"/>
    </location>
    <ligand>
        <name>ATP</name>
        <dbReference type="ChEBI" id="CHEBI:30616"/>
        <label>1</label>
    </ligand>
</feature>
<evidence type="ECO:0000256" key="15">
    <source>
        <dbReference type="ARBA" id="ARBA00048816"/>
    </source>
</evidence>
<feature type="binding site" evidence="17">
    <location>
        <position position="781"/>
    </location>
    <ligand>
        <name>ATP</name>
        <dbReference type="ChEBI" id="CHEBI:30616"/>
        <label>2</label>
    </ligand>
</feature>
<dbReference type="InterPro" id="IPR006275">
    <property type="entry name" value="CPSase_lsu"/>
</dbReference>
<dbReference type="Pfam" id="PF02786">
    <property type="entry name" value="CPSase_L_D2"/>
    <property type="match status" value="2"/>
</dbReference>
<dbReference type="FunFam" id="1.10.1030.10:FF:000002">
    <property type="entry name" value="Carbamoyl-phosphate synthase large chain"/>
    <property type="match status" value="1"/>
</dbReference>
<feature type="binding site" evidence="17">
    <location>
        <position position="822"/>
    </location>
    <ligand>
        <name>Mn(2+)</name>
        <dbReference type="ChEBI" id="CHEBI:29035"/>
        <label>3</label>
    </ligand>
</feature>
<dbReference type="GO" id="GO:0004087">
    <property type="term" value="F:carbamoyl-phosphate synthase (ammonia) activity"/>
    <property type="evidence" value="ECO:0007669"/>
    <property type="project" value="UniProtKB-EC"/>
</dbReference>
<feature type="binding site" evidence="17">
    <location>
        <position position="284"/>
    </location>
    <ligand>
        <name>Mg(2+)</name>
        <dbReference type="ChEBI" id="CHEBI:18420"/>
        <label>1</label>
    </ligand>
</feature>
<feature type="binding site" evidence="17">
    <location>
        <position position="834"/>
    </location>
    <ligand>
        <name>Mg(2+)</name>
        <dbReference type="ChEBI" id="CHEBI:18420"/>
        <label>4</label>
    </ligand>
</feature>
<dbReference type="RefSeq" id="WP_303668829.1">
    <property type="nucleotide sequence ID" value="NZ_SVCA01000003.1"/>
</dbReference>
<evidence type="ECO:0000256" key="4">
    <source>
        <dbReference type="ARBA" id="ARBA00022571"/>
    </source>
</evidence>
<feature type="binding site" evidence="17">
    <location>
        <position position="709"/>
    </location>
    <ligand>
        <name>ATP</name>
        <dbReference type="ChEBI" id="CHEBI:30616"/>
        <label>2</label>
    </ligand>
</feature>
<feature type="binding site" evidence="17">
    <location>
        <position position="834"/>
    </location>
    <ligand>
        <name>Mn(2+)</name>
        <dbReference type="ChEBI" id="CHEBI:29035"/>
        <label>3</label>
    </ligand>
</feature>
<comment type="function">
    <text evidence="16">Small subunit of the glutamine-dependent carbamoyl phosphate synthetase (CPSase). CPSase catalyzes the formation of carbamoyl phosphate from the ammonia moiety of glutamine, carbonate, and phosphate donated by ATP, constituting the first step of the biosynthetic pathway leading to pyrimidine nucleotides. The large subunit (synthetase) binds the substrates ammonia (free or transferred from glutamine from the small subunit), hydrogencarbonate and ATP and carries out an ATP-coupled ligase reaction, activating hydrogencarbonate by forming carboxy phosphate which reacts with ammonia to form carbamoyl phosphate.</text>
</comment>
<keyword evidence="12 17" id="KW-0665">Pyrimidine biosynthesis</keyword>
<evidence type="ECO:0000259" key="19">
    <source>
        <dbReference type="PROSITE" id="PS51855"/>
    </source>
</evidence>
<keyword evidence="10 17" id="KW-0067">ATP-binding</keyword>
<dbReference type="SMART" id="SM01096">
    <property type="entry name" value="CPSase_L_D3"/>
    <property type="match status" value="1"/>
</dbReference>
<dbReference type="SUPFAM" id="SSF52440">
    <property type="entry name" value="PreATP-grasp domain"/>
    <property type="match status" value="2"/>
</dbReference>
<dbReference type="HAMAP" id="MF_01210_B">
    <property type="entry name" value="CPSase_L_chain_B"/>
    <property type="match status" value="1"/>
</dbReference>
<dbReference type="PROSITE" id="PS00866">
    <property type="entry name" value="CPSASE_1"/>
    <property type="match status" value="2"/>
</dbReference>
<comment type="function">
    <text evidence="17">Large subunit of the glutamine-dependent carbamoyl phosphate synthetase (CPSase). CPSase catalyzes the formation of carbamoyl phosphate from the ammonia moiety of glutamine, carbonate, and phosphate donated by ATP, constituting the first step of 2 biosynthetic pathways, one leading to arginine and/or urea and the other to pyrimidine nucleotides. The large subunit (synthetase) binds the substrates ammonia (free or transferred from glutamine from the small subunit), hydrogencarbonate and ATP and carries out an ATP-coupled ligase reaction, activating hydrogencarbonate by forming carboxy phosphate which reacts with ammonia to form carbamoyl phosphate.</text>
</comment>
<evidence type="ECO:0000256" key="3">
    <source>
        <dbReference type="ARBA" id="ARBA00009799"/>
    </source>
</evidence>
<feature type="binding site" evidence="17">
    <location>
        <position position="834"/>
    </location>
    <ligand>
        <name>ATP</name>
        <dbReference type="ChEBI" id="CHEBI:30616"/>
        <label>2</label>
    </ligand>
</feature>
<dbReference type="InterPro" id="IPR005483">
    <property type="entry name" value="CPSase_dom"/>
</dbReference>
<feature type="binding site" evidence="17">
    <location>
        <position position="298"/>
    </location>
    <ligand>
        <name>ATP</name>
        <dbReference type="ChEBI" id="CHEBI:30616"/>
        <label>1</label>
    </ligand>
</feature>
<dbReference type="GO" id="GO:0006541">
    <property type="term" value="P:glutamine metabolic process"/>
    <property type="evidence" value="ECO:0007669"/>
    <property type="project" value="TreeGrafter"/>
</dbReference>
<feature type="region of interest" description="Carbamoyl phosphate synthetic domain" evidence="17">
    <location>
        <begin position="549"/>
        <end position="931"/>
    </location>
</feature>
<evidence type="ECO:0000259" key="18">
    <source>
        <dbReference type="PROSITE" id="PS50975"/>
    </source>
</evidence>
<feature type="binding site" evidence="17">
    <location>
        <position position="748"/>
    </location>
    <ligand>
        <name>ATP</name>
        <dbReference type="ChEBI" id="CHEBI:30616"/>
        <label>2</label>
    </ligand>
</feature>
<comment type="catalytic activity">
    <reaction evidence="15 17">
        <text>hydrogencarbonate + L-glutamine + 2 ATP + H2O = carbamoyl phosphate + L-glutamate + 2 ADP + phosphate + 2 H(+)</text>
        <dbReference type="Rhea" id="RHEA:18633"/>
        <dbReference type="ChEBI" id="CHEBI:15377"/>
        <dbReference type="ChEBI" id="CHEBI:15378"/>
        <dbReference type="ChEBI" id="CHEBI:17544"/>
        <dbReference type="ChEBI" id="CHEBI:29985"/>
        <dbReference type="ChEBI" id="CHEBI:30616"/>
        <dbReference type="ChEBI" id="CHEBI:43474"/>
        <dbReference type="ChEBI" id="CHEBI:58228"/>
        <dbReference type="ChEBI" id="CHEBI:58359"/>
        <dbReference type="ChEBI" id="CHEBI:456216"/>
        <dbReference type="EC" id="6.3.5.5"/>
    </reaction>
</comment>
<feature type="binding site" evidence="17">
    <location>
        <position position="298"/>
    </location>
    <ligand>
        <name>Mg(2+)</name>
        <dbReference type="ChEBI" id="CHEBI:18420"/>
        <label>2</label>
    </ligand>
</feature>
<dbReference type="InterPro" id="IPR033937">
    <property type="entry name" value="MGS_CPS_CarB"/>
</dbReference>
<dbReference type="Gene3D" id="3.40.50.1380">
    <property type="entry name" value="Methylglyoxal synthase-like domain"/>
    <property type="match status" value="1"/>
</dbReference>
<feature type="binding site" evidence="17">
    <location>
        <position position="836"/>
    </location>
    <ligand>
        <name>Mn(2+)</name>
        <dbReference type="ChEBI" id="CHEBI:29035"/>
        <label>4</label>
    </ligand>
</feature>
<evidence type="ECO:0000256" key="14">
    <source>
        <dbReference type="ARBA" id="ARBA00047359"/>
    </source>
</evidence>
<feature type="domain" description="MGS-like" evidence="19">
    <location>
        <begin position="932"/>
        <end position="1075"/>
    </location>
</feature>
<dbReference type="Gene3D" id="3.30.1490.20">
    <property type="entry name" value="ATP-grasp fold, A domain"/>
    <property type="match status" value="1"/>
</dbReference>
<evidence type="ECO:0000256" key="12">
    <source>
        <dbReference type="ARBA" id="ARBA00022975"/>
    </source>
</evidence>
<comment type="similarity">
    <text evidence="3 17">Belongs to the CarB family.</text>
</comment>
<comment type="cofactor">
    <cofactor evidence="17">
        <name>Mg(2+)</name>
        <dbReference type="ChEBI" id="CHEBI:18420"/>
    </cofactor>
    <cofactor evidence="17">
        <name>Mn(2+)</name>
        <dbReference type="ChEBI" id="CHEBI:29035"/>
    </cofactor>
    <text evidence="17">Binds 4 Mg(2+) or Mn(2+) ions per subunit.</text>
</comment>
<dbReference type="Gene3D" id="3.30.470.20">
    <property type="entry name" value="ATP-grasp fold, B domain"/>
    <property type="match status" value="2"/>
</dbReference>
<keyword evidence="8 17" id="KW-0677">Repeat</keyword>
<feature type="binding site" evidence="17">
    <location>
        <position position="169"/>
    </location>
    <ligand>
        <name>ATP</name>
        <dbReference type="ChEBI" id="CHEBI:30616"/>
        <label>1</label>
    </ligand>
</feature>
<dbReference type="EC" id="6.3.5.5" evidence="17"/>
<dbReference type="EC" id="6.3.4.16" evidence="17"/>
<comment type="pathway">
    <text evidence="2 17">Amino-acid biosynthesis; L-arginine biosynthesis; carbamoyl phosphate from bicarbonate: step 1/1.</text>
</comment>
<dbReference type="InterPro" id="IPR016185">
    <property type="entry name" value="PreATP-grasp_dom_sf"/>
</dbReference>
<organism evidence="20 21">
    <name type="scientific">Selenomonas ruminantium</name>
    <dbReference type="NCBI Taxonomy" id="971"/>
    <lineage>
        <taxon>Bacteria</taxon>
        <taxon>Bacillati</taxon>
        <taxon>Bacillota</taxon>
        <taxon>Negativicutes</taxon>
        <taxon>Selenomonadales</taxon>
        <taxon>Selenomonadaceae</taxon>
        <taxon>Selenomonas</taxon>
    </lineage>
</organism>
<dbReference type="PROSITE" id="PS00867">
    <property type="entry name" value="CPSASE_2"/>
    <property type="match status" value="2"/>
</dbReference>
<dbReference type="GO" id="GO:0046872">
    <property type="term" value="F:metal ion binding"/>
    <property type="evidence" value="ECO:0007669"/>
    <property type="project" value="UniProtKB-KW"/>
</dbReference>
<feature type="binding site" evidence="17">
    <location>
        <position position="298"/>
    </location>
    <ligand>
        <name>Mn(2+)</name>
        <dbReference type="ChEBI" id="CHEBI:29035"/>
        <label>2</label>
    </ligand>
</feature>
<evidence type="ECO:0000256" key="2">
    <source>
        <dbReference type="ARBA" id="ARBA00005077"/>
    </source>
</evidence>
<keyword evidence="7" id="KW-0479">Metal-binding</keyword>
<dbReference type="AlphaFoldDB" id="A0A927WHX3"/>
<dbReference type="GO" id="GO:0006526">
    <property type="term" value="P:L-arginine biosynthetic process"/>
    <property type="evidence" value="ECO:0007669"/>
    <property type="project" value="UniProtKB-UniRule"/>
</dbReference>
<dbReference type="InterPro" id="IPR036897">
    <property type="entry name" value="CarbamoylP_synth_lsu_oligo_sf"/>
</dbReference>
<feature type="binding site" evidence="17">
    <location>
        <position position="836"/>
    </location>
    <ligand>
        <name>Mg(2+)</name>
        <dbReference type="ChEBI" id="CHEBI:18420"/>
        <label>4</label>
    </ligand>
</feature>
<dbReference type="FunFam" id="3.40.50.20:FF:000001">
    <property type="entry name" value="Carbamoyl-phosphate synthase large chain"/>
    <property type="match status" value="1"/>
</dbReference>
<sequence length="1075" mass="118080">MPKKENLKKVMVIGSGPIIIGQAAEFDYAGSQACRALKEEGLEVVLVNSNPATIMTDTHIADRVYIEPLTPEFLAEIIAKEKPDGLLATLGGQAGLNLAVQLAERGVLKEHGVELLGTPLSAIKQAEDRELFKETMEKLGEPIPESTIVEDVPSAVEFATEIGYPVIVRPAYTMGGTGGGIAENEEELIDIVIKGLNYSLIGQVLIERSVAGWKEIEYEVMRDGNDNCITVCNMENFDPVGVHTGDSIVVAPSQTLTDHEYQMLRSASLRIIRELGIEGGCNAQYALDPNSNRYYVIEVNPRVSRSSALASKATGYPIAKVSAKIAIGYTLDEITNAVTQKTKACFEPSLDYCVVKFPRWPFDKFVYADKTLGTQMKATGEVMSIDRHFEGAILKAVRSLEIGVHRLSMPKIAAWDDARVRKNLNRINDERIFVIAEALRRGIATVDEIHAITKVDKWFINKINNIAQVENQLGSEPLTPSLMFAAKNVGLADVSIAEITGKSMDEIRTTRKSMGVMPCYKMVDTCAAEFEAATPYYYSTFRAEQDEVAVSNKRKVIVLGSGPIRIGQGVEFDYCSVHSVWALKEMGIEAIIINNNPETVSTDFDISDRLYFEPLTTEDVLNIIDKEKPEGVIVQFGGQTAINLAASLQKAGVKVFGTSVDDIDRAEDRERFDEVLTQTQIPRPQGISVTNLEDAISGAERIGYPVMVRPSYVLGGRAMEIVYNEAELRDYMSRAVKVTPDHPVLVDRYMQGTEVEVDAISDGMDVLIPGIMEHVERAGVHSGDSIAVYPPRTLSSKVLYTIIDYTKRLAVALHVKGLLNIQFVVVNDEVFIIEVNPRSSRTVPFLSKVTDVKMVNLATRIALGASLKEVSERTGLVPPKPYVAVKAPVFSFAKMTDVDIALGPEMKSTGEVMGIDYHYARALYKAIVGSGINVPTKGCVLFTVADKDKEEMKQLAKAFADLDFQIAATEGTAKAIKSMGIDVEVVGKVHERSSDIIEKIKTGKIHMVINTLTQGKHSLKDGFKIRRATVEHGIACLTSLDTAWEVMRVLSFMRERRLVYSLAIQDYVGGGDDLA</sequence>
<dbReference type="SUPFAM" id="SSF56059">
    <property type="entry name" value="Glutathione synthetase ATP-binding domain-like"/>
    <property type="match status" value="2"/>
</dbReference>
<feature type="binding site" evidence="17">
    <location>
        <position position="242"/>
    </location>
    <ligand>
        <name>ATP</name>
        <dbReference type="ChEBI" id="CHEBI:30616"/>
        <label>1</label>
    </ligand>
</feature>
<comment type="cofactor">
    <cofactor evidence="1">
        <name>Mn(2+)</name>
        <dbReference type="ChEBI" id="CHEBI:29035"/>
    </cofactor>
</comment>
<dbReference type="PANTHER" id="PTHR11405:SF53">
    <property type="entry name" value="CARBAMOYL-PHOSPHATE SYNTHASE [AMMONIA], MITOCHONDRIAL"/>
    <property type="match status" value="1"/>
</dbReference>
<dbReference type="Pfam" id="PF02142">
    <property type="entry name" value="MGS"/>
    <property type="match status" value="1"/>
</dbReference>
<feature type="binding site" evidence="17">
    <location>
        <position position="175"/>
    </location>
    <ligand>
        <name>ATP</name>
        <dbReference type="ChEBI" id="CHEBI:30616"/>
        <label>1</label>
    </ligand>
</feature>
<evidence type="ECO:0000256" key="7">
    <source>
        <dbReference type="ARBA" id="ARBA00022723"/>
    </source>
</evidence>
<dbReference type="CDD" id="cd01424">
    <property type="entry name" value="MGS_CPS_II"/>
    <property type="match status" value="1"/>
</dbReference>
<dbReference type="Pfam" id="PF25596">
    <property type="entry name" value="CPSase_L_D1"/>
    <property type="match status" value="2"/>
</dbReference>
<feature type="binding site" evidence="17">
    <location>
        <position position="208"/>
    </location>
    <ligand>
        <name>ATP</name>
        <dbReference type="ChEBI" id="CHEBI:30616"/>
        <label>1</label>
    </ligand>
</feature>
<gene>
    <name evidence="17 20" type="primary">carB</name>
    <name evidence="20" type="ORF">E7203_04750</name>
</gene>
<dbReference type="NCBIfam" id="NF009455">
    <property type="entry name" value="PRK12815.1"/>
    <property type="match status" value="1"/>
</dbReference>
<feature type="binding site" evidence="17">
    <location>
        <position position="780"/>
    </location>
    <ligand>
        <name>ATP</name>
        <dbReference type="ChEBI" id="CHEBI:30616"/>
        <label>2</label>
    </ligand>
</feature>
<feature type="binding site" evidence="17">
    <location>
        <position position="782"/>
    </location>
    <ligand>
        <name>ATP</name>
        <dbReference type="ChEBI" id="CHEBI:30616"/>
        <label>2</label>
    </ligand>
</feature>
<evidence type="ECO:0000256" key="9">
    <source>
        <dbReference type="ARBA" id="ARBA00022741"/>
    </source>
</evidence>
<comment type="catalytic activity">
    <reaction evidence="14 17">
        <text>hydrogencarbonate + NH4(+) + 2 ATP = carbamoyl phosphate + 2 ADP + phosphate + 2 H(+)</text>
        <dbReference type="Rhea" id="RHEA:18029"/>
        <dbReference type="ChEBI" id="CHEBI:15378"/>
        <dbReference type="ChEBI" id="CHEBI:17544"/>
        <dbReference type="ChEBI" id="CHEBI:28938"/>
        <dbReference type="ChEBI" id="CHEBI:30616"/>
        <dbReference type="ChEBI" id="CHEBI:43474"/>
        <dbReference type="ChEBI" id="CHEBI:58228"/>
        <dbReference type="ChEBI" id="CHEBI:456216"/>
        <dbReference type="EC" id="6.3.4.16"/>
    </reaction>
</comment>
<dbReference type="InterPro" id="IPR013815">
    <property type="entry name" value="ATP_grasp_subdomain_1"/>
</dbReference>
<dbReference type="GO" id="GO:0005524">
    <property type="term" value="F:ATP binding"/>
    <property type="evidence" value="ECO:0007669"/>
    <property type="project" value="UniProtKB-UniRule"/>
</dbReference>
<feature type="binding site" evidence="17">
    <location>
        <position position="779"/>
    </location>
    <ligand>
        <name>ATP</name>
        <dbReference type="ChEBI" id="CHEBI:30616"/>
        <label>2</label>
    </ligand>
</feature>
<feature type="binding site" evidence="17">
    <location>
        <position position="210"/>
    </location>
    <ligand>
        <name>ATP</name>
        <dbReference type="ChEBI" id="CHEBI:30616"/>
        <label>1</label>
    </ligand>
</feature>
<dbReference type="PRINTS" id="PR00098">
    <property type="entry name" value="CPSASE"/>
</dbReference>
<dbReference type="FunFam" id="3.30.470.20:FF:000001">
    <property type="entry name" value="Carbamoyl-phosphate synthase large chain"/>
    <property type="match status" value="1"/>
</dbReference>
<dbReference type="Proteomes" id="UP000772151">
    <property type="component" value="Unassembled WGS sequence"/>
</dbReference>
<feature type="region of interest" description="Allosteric domain" evidence="17">
    <location>
        <begin position="932"/>
        <end position="1075"/>
    </location>
</feature>
<feature type="binding site" evidence="17">
    <location>
        <position position="822"/>
    </location>
    <ligand>
        <name>ATP</name>
        <dbReference type="ChEBI" id="CHEBI:30616"/>
        <label>2</label>
    </ligand>
</feature>
<proteinExistence type="inferred from homology"/>
<evidence type="ECO:0000256" key="5">
    <source>
        <dbReference type="ARBA" id="ARBA00022598"/>
    </source>
</evidence>
<feature type="binding site" evidence="17">
    <location>
        <position position="298"/>
    </location>
    <ligand>
        <name>Mn(2+)</name>
        <dbReference type="ChEBI" id="CHEBI:29035"/>
        <label>1</label>
    </ligand>
</feature>
<comment type="subunit">
    <text evidence="17">Composed of two chains; the small (or glutamine) chain promotes the hydrolysis of glutamine to ammonia, which is used by the large (or ammonia) chain to synthesize carbamoyl phosphate. Tetramer of heterodimers (alpha,beta)4.</text>
</comment>
<feature type="domain" description="ATP-grasp" evidence="18">
    <location>
        <begin position="133"/>
        <end position="327"/>
    </location>
</feature>
<feature type="binding site" evidence="17">
    <location>
        <position position="822"/>
    </location>
    <ligand>
        <name>Mg(2+)</name>
        <dbReference type="ChEBI" id="CHEBI:18420"/>
        <label>3</label>
    </ligand>
</feature>
<keyword evidence="9 17" id="KW-0547">Nucleotide-binding</keyword>
<feature type="binding site" evidence="17">
    <location>
        <position position="129"/>
    </location>
    <ligand>
        <name>ATP</name>
        <dbReference type="ChEBI" id="CHEBI:30616"/>
        <label>1</label>
    </ligand>
</feature>
<evidence type="ECO:0000313" key="21">
    <source>
        <dbReference type="Proteomes" id="UP000772151"/>
    </source>
</evidence>
<protein>
    <recommendedName>
        <fullName evidence="17">Carbamoyl phosphate synthase large chain</fullName>
        <ecNumber evidence="17">6.3.4.16</ecNumber>
        <ecNumber evidence="17">6.3.5.5</ecNumber>
    </recommendedName>
    <alternativeName>
        <fullName evidence="17">Carbamoyl phosphate synthetase ammonia chain</fullName>
    </alternativeName>
</protein>
<evidence type="ECO:0000256" key="6">
    <source>
        <dbReference type="ARBA" id="ARBA00022605"/>
    </source>
</evidence>
<dbReference type="InterPro" id="IPR005480">
    <property type="entry name" value="CPSase_lsu_oligo"/>
</dbReference>
<dbReference type="Gene3D" id="3.40.50.20">
    <property type="match status" value="2"/>
</dbReference>
<feature type="binding site" evidence="17">
    <location>
        <position position="284"/>
    </location>
    <ligand>
        <name>Mn(2+)</name>
        <dbReference type="ChEBI" id="CHEBI:29035"/>
        <label>1</label>
    </ligand>
</feature>
<dbReference type="NCBIfam" id="TIGR01369">
    <property type="entry name" value="CPSaseII_lrg"/>
    <property type="match status" value="1"/>
</dbReference>
<feature type="binding site" evidence="17">
    <location>
        <position position="834"/>
    </location>
    <ligand>
        <name>Mg(2+)</name>
        <dbReference type="ChEBI" id="CHEBI:18420"/>
        <label>3</label>
    </ligand>
</feature>
<keyword evidence="5 17" id="KW-0436">Ligase</keyword>
<dbReference type="GO" id="GO:0044205">
    <property type="term" value="P:'de novo' UMP biosynthetic process"/>
    <property type="evidence" value="ECO:0007669"/>
    <property type="project" value="UniProtKB-UniRule"/>
</dbReference>
<comment type="domain">
    <text evidence="17">The large subunit is composed of 2 ATP-grasp domains that are involved in binding the 2 ATP molecules needed for carbamoyl phosphate synthesis. The N-terminal ATP-grasp domain (referred to as the carboxyphosphate synthetic component) catalyzes the ATP-dependent phosphorylation of hydrogencarbonate to carboxyphosphate and the subsequent nucleophilic attack by ammonia to form a carbamate intermediate. The C-terminal ATP-grasp domain (referred to as the carbamoyl phosphate synthetic component) then catalyzes the phosphorylation of carbamate with the second ATP to form the end product carbamoyl phosphate. The reactive and unstable enzyme intermediates are sequentially channeled from one active site to the next through the interior of the protein over a distance of at least 96 A.</text>
</comment>
<dbReference type="InterPro" id="IPR058047">
    <property type="entry name" value="CPSase_preATP-grasp"/>
</dbReference>
<keyword evidence="13" id="KW-0464">Manganese</keyword>
<evidence type="ECO:0000256" key="17">
    <source>
        <dbReference type="HAMAP-Rule" id="MF_01210"/>
    </source>
</evidence>
<feature type="binding site" evidence="17">
    <location>
        <position position="298"/>
    </location>
    <ligand>
        <name>Mg(2+)</name>
        <dbReference type="ChEBI" id="CHEBI:18420"/>
        <label>1</label>
    </ligand>
</feature>
<dbReference type="EMBL" id="SVCA01000003">
    <property type="protein sequence ID" value="MBE6084766.1"/>
    <property type="molecule type" value="Genomic_DNA"/>
</dbReference>
<comment type="caution">
    <text evidence="17">Lacks conserved residue(s) required for the propagation of feature annotation.</text>
</comment>
<evidence type="ECO:0000256" key="13">
    <source>
        <dbReference type="ARBA" id="ARBA00023211"/>
    </source>
</evidence>
<dbReference type="GO" id="GO:0005737">
    <property type="term" value="C:cytoplasm"/>
    <property type="evidence" value="ECO:0007669"/>
    <property type="project" value="TreeGrafter"/>
</dbReference>
<dbReference type="FunFam" id="3.40.50.20:FF:000002">
    <property type="entry name" value="Carbamoyl-phosphate synthase large chain"/>
    <property type="match status" value="1"/>
</dbReference>
<dbReference type="InterPro" id="IPR036914">
    <property type="entry name" value="MGS-like_dom_sf"/>
</dbReference>
<evidence type="ECO:0000256" key="1">
    <source>
        <dbReference type="ARBA" id="ARBA00001936"/>
    </source>
</evidence>
<dbReference type="PROSITE" id="PS51855">
    <property type="entry name" value="MGS"/>
    <property type="match status" value="1"/>
</dbReference>
<feature type="binding site" evidence="17">
    <location>
        <position position="834"/>
    </location>
    <ligand>
        <name>Mn(2+)</name>
        <dbReference type="ChEBI" id="CHEBI:29035"/>
        <label>4</label>
    </ligand>
</feature>
<feature type="domain" description="ATP-grasp" evidence="18">
    <location>
        <begin position="673"/>
        <end position="863"/>
    </location>
</feature>
<feature type="binding site" evidence="17">
    <location>
        <position position="300"/>
    </location>
    <ligand>
        <name>Mn(2+)</name>
        <dbReference type="ChEBI" id="CHEBI:29035"/>
        <label>2</label>
    </ligand>
</feature>
<dbReference type="InterPro" id="IPR011607">
    <property type="entry name" value="MGS-like_dom"/>
</dbReference>
<evidence type="ECO:0000256" key="8">
    <source>
        <dbReference type="ARBA" id="ARBA00022737"/>
    </source>
</evidence>
<dbReference type="PROSITE" id="PS50975">
    <property type="entry name" value="ATP_GRASP"/>
    <property type="match status" value="2"/>
</dbReference>
<dbReference type="InterPro" id="IPR011761">
    <property type="entry name" value="ATP-grasp"/>
</dbReference>
<dbReference type="FunFam" id="3.30.1490.20:FF:000001">
    <property type="entry name" value="Carbamoyl-phosphate synthase large chain"/>
    <property type="match status" value="1"/>
</dbReference>
<dbReference type="GO" id="GO:0004088">
    <property type="term" value="F:carbamoyl-phosphate synthase (glutamine-hydrolyzing) activity"/>
    <property type="evidence" value="ECO:0007669"/>
    <property type="project" value="UniProtKB-UniRule"/>
</dbReference>
<dbReference type="HAMAP" id="MF_01210_A">
    <property type="entry name" value="CPSase_L_chain_A"/>
    <property type="match status" value="1"/>
</dbReference>
<feature type="binding site" evidence="17">
    <location>
        <position position="243"/>
    </location>
    <ligand>
        <name>ATP</name>
        <dbReference type="ChEBI" id="CHEBI:30616"/>
        <label>1</label>
    </ligand>
</feature>
<evidence type="ECO:0000256" key="10">
    <source>
        <dbReference type="ARBA" id="ARBA00022840"/>
    </source>
</evidence>
<dbReference type="PANTHER" id="PTHR11405">
    <property type="entry name" value="CARBAMOYLTRANSFERASE FAMILY MEMBER"/>
    <property type="match status" value="1"/>
</dbReference>
<reference evidence="20" key="1">
    <citation type="submission" date="2019-04" db="EMBL/GenBank/DDBJ databases">
        <title>Evolution of Biomass-Degrading Anaerobic Consortia Revealed by Metagenomics.</title>
        <authorList>
            <person name="Peng X."/>
        </authorList>
    </citation>
    <scope>NUCLEOTIDE SEQUENCE</scope>
    <source>
        <strain evidence="20">SIG242</strain>
    </source>
</reference>
<name>A0A927WHX3_SELRU</name>
<comment type="caution">
    <text evidence="20">The sequence shown here is derived from an EMBL/GenBank/DDBJ whole genome shotgun (WGS) entry which is preliminary data.</text>
</comment>
<dbReference type="SUPFAM" id="SSF48108">
    <property type="entry name" value="Carbamoyl phosphate synthetase, large subunit connection domain"/>
    <property type="match status" value="1"/>
</dbReference>
<dbReference type="Gene3D" id="1.10.1030.10">
    <property type="entry name" value="Carbamoyl-phosphate synthetase, large subunit oligomerisation domain"/>
    <property type="match status" value="1"/>
</dbReference>
<comment type="pathway">
    <text evidence="17">Pyrimidine metabolism; UMP biosynthesis via de novo pathway; (S)-dihydroorotate from bicarbonate: step 1/3.</text>
</comment>
<feature type="binding site" evidence="17">
    <location>
        <position position="215"/>
    </location>
    <ligand>
        <name>ATP</name>
        <dbReference type="ChEBI" id="CHEBI:30616"/>
        <label>1</label>
    </ligand>
</feature>
<feature type="region of interest" description="Carboxyphosphate synthetic domain" evidence="17">
    <location>
        <begin position="1"/>
        <end position="401"/>
    </location>
</feature>
<keyword evidence="4 17" id="KW-0055">Arginine biosynthesis</keyword>
<dbReference type="NCBIfam" id="NF003671">
    <property type="entry name" value="PRK05294.1"/>
    <property type="match status" value="1"/>
</dbReference>
<evidence type="ECO:0000313" key="20">
    <source>
        <dbReference type="EMBL" id="MBE6084766.1"/>
    </source>
</evidence>
<feature type="binding site" evidence="17">
    <location>
        <position position="176"/>
    </location>
    <ligand>
        <name>ATP</name>
        <dbReference type="ChEBI" id="CHEBI:30616"/>
        <label>1</label>
    </ligand>
</feature>
<dbReference type="SUPFAM" id="SSF52335">
    <property type="entry name" value="Methylglyoxal synthase-like"/>
    <property type="match status" value="1"/>
</dbReference>
<evidence type="ECO:0000256" key="11">
    <source>
        <dbReference type="ARBA" id="ARBA00022842"/>
    </source>
</evidence>
<feature type="binding site" evidence="17">
    <location>
        <position position="754"/>
    </location>
    <ligand>
        <name>ATP</name>
        <dbReference type="ChEBI" id="CHEBI:30616"/>
        <label>2</label>
    </ligand>
</feature>
<evidence type="ECO:0000256" key="16">
    <source>
        <dbReference type="ARBA" id="ARBA00060037"/>
    </source>
</evidence>
<dbReference type="InterPro" id="IPR005479">
    <property type="entry name" value="CPAse_ATP-bd"/>
</dbReference>
<dbReference type="SMART" id="SM00851">
    <property type="entry name" value="MGS"/>
    <property type="match status" value="1"/>
</dbReference>
<accession>A0A927WHX3</accession>
<feature type="binding site" evidence="17">
    <location>
        <position position="241"/>
    </location>
    <ligand>
        <name>ATP</name>
        <dbReference type="ChEBI" id="CHEBI:30616"/>
        <label>1</label>
    </ligand>
</feature>
<dbReference type="FunFam" id="3.30.470.20:FF:000026">
    <property type="entry name" value="Carbamoyl-phosphate synthase large chain"/>
    <property type="match status" value="1"/>
</dbReference>
<keyword evidence="11" id="KW-0460">Magnesium</keyword>
<dbReference type="Pfam" id="PF02787">
    <property type="entry name" value="CPSase_L_D3"/>
    <property type="match status" value="1"/>
</dbReference>
<keyword evidence="6 17" id="KW-0028">Amino-acid biosynthesis</keyword>